<evidence type="ECO:0000256" key="3">
    <source>
        <dbReference type="ARBA" id="ARBA00012438"/>
    </source>
</evidence>
<dbReference type="InterPro" id="IPR003594">
    <property type="entry name" value="HATPase_dom"/>
</dbReference>
<dbReference type="SUPFAM" id="SSF47384">
    <property type="entry name" value="Homodimeric domain of signal transducing histidine kinase"/>
    <property type="match status" value="1"/>
</dbReference>
<dbReference type="Gene3D" id="1.10.287.130">
    <property type="match status" value="1"/>
</dbReference>
<evidence type="ECO:0000313" key="14">
    <source>
        <dbReference type="EMBL" id="NJC24118.1"/>
    </source>
</evidence>
<dbReference type="CDD" id="cd00082">
    <property type="entry name" value="HisKA"/>
    <property type="match status" value="1"/>
</dbReference>
<evidence type="ECO:0000313" key="15">
    <source>
        <dbReference type="Proteomes" id="UP000547458"/>
    </source>
</evidence>
<dbReference type="AlphaFoldDB" id="A0A846RL66"/>
<proteinExistence type="predicted"/>
<dbReference type="InterPro" id="IPR004358">
    <property type="entry name" value="Sig_transdc_His_kin-like_C"/>
</dbReference>
<dbReference type="EMBL" id="JAATJL010000001">
    <property type="protein sequence ID" value="NJC24118.1"/>
    <property type="molecule type" value="Genomic_DNA"/>
</dbReference>
<comment type="catalytic activity">
    <reaction evidence="1">
        <text>ATP + protein L-histidine = ADP + protein N-phospho-L-histidine.</text>
        <dbReference type="EC" id="2.7.13.3"/>
    </reaction>
</comment>
<keyword evidence="6 11" id="KW-0812">Transmembrane</keyword>
<dbReference type="Proteomes" id="UP000547458">
    <property type="component" value="Unassembled WGS sequence"/>
</dbReference>
<keyword evidence="5" id="KW-0808">Transferase</keyword>
<dbReference type="SMART" id="SM00387">
    <property type="entry name" value="HATPase_c"/>
    <property type="match status" value="1"/>
</dbReference>
<dbReference type="PANTHER" id="PTHR45436:SF5">
    <property type="entry name" value="SENSOR HISTIDINE KINASE TRCS"/>
    <property type="match status" value="1"/>
</dbReference>
<dbReference type="InterPro" id="IPR003660">
    <property type="entry name" value="HAMP_dom"/>
</dbReference>
<dbReference type="InterPro" id="IPR036890">
    <property type="entry name" value="HATPase_C_sf"/>
</dbReference>
<evidence type="ECO:0000256" key="4">
    <source>
        <dbReference type="ARBA" id="ARBA00022553"/>
    </source>
</evidence>
<dbReference type="Pfam" id="PF00512">
    <property type="entry name" value="HisKA"/>
    <property type="match status" value="1"/>
</dbReference>
<dbReference type="PRINTS" id="PR00344">
    <property type="entry name" value="BCTRLSENSOR"/>
</dbReference>
<dbReference type="SUPFAM" id="SSF55874">
    <property type="entry name" value="ATPase domain of HSP90 chaperone/DNA topoisomerase II/histidine kinase"/>
    <property type="match status" value="1"/>
</dbReference>
<dbReference type="Gene3D" id="3.30.565.10">
    <property type="entry name" value="Histidine kinase-like ATPase, C-terminal domain"/>
    <property type="match status" value="1"/>
</dbReference>
<accession>A0A846RL66</accession>
<feature type="domain" description="Histidine kinase" evidence="12">
    <location>
        <begin position="238"/>
        <end position="448"/>
    </location>
</feature>
<evidence type="ECO:0000259" key="12">
    <source>
        <dbReference type="PROSITE" id="PS50109"/>
    </source>
</evidence>
<evidence type="ECO:0000259" key="13">
    <source>
        <dbReference type="PROSITE" id="PS50885"/>
    </source>
</evidence>
<dbReference type="InterPro" id="IPR050428">
    <property type="entry name" value="TCS_sensor_his_kinase"/>
</dbReference>
<evidence type="ECO:0000256" key="11">
    <source>
        <dbReference type="SAM" id="Phobius"/>
    </source>
</evidence>
<dbReference type="RefSeq" id="WP_167995412.1">
    <property type="nucleotide sequence ID" value="NZ_JAATJL010000001.1"/>
</dbReference>
<evidence type="ECO:0000256" key="7">
    <source>
        <dbReference type="ARBA" id="ARBA00022777"/>
    </source>
</evidence>
<dbReference type="Gene3D" id="6.10.340.10">
    <property type="match status" value="1"/>
</dbReference>
<dbReference type="EC" id="2.7.13.3" evidence="3"/>
<evidence type="ECO:0000256" key="2">
    <source>
        <dbReference type="ARBA" id="ARBA00004236"/>
    </source>
</evidence>
<gene>
    <name evidence="14" type="ORF">BJ994_003194</name>
</gene>
<dbReference type="Pfam" id="PF00672">
    <property type="entry name" value="HAMP"/>
    <property type="match status" value="1"/>
</dbReference>
<evidence type="ECO:0000256" key="5">
    <source>
        <dbReference type="ARBA" id="ARBA00022679"/>
    </source>
</evidence>
<dbReference type="SMART" id="SM00388">
    <property type="entry name" value="HisKA"/>
    <property type="match status" value="1"/>
</dbReference>
<dbReference type="GO" id="GO:0000155">
    <property type="term" value="F:phosphorelay sensor kinase activity"/>
    <property type="evidence" value="ECO:0007669"/>
    <property type="project" value="InterPro"/>
</dbReference>
<dbReference type="PANTHER" id="PTHR45436">
    <property type="entry name" value="SENSOR HISTIDINE KINASE YKOH"/>
    <property type="match status" value="1"/>
</dbReference>
<evidence type="ECO:0000256" key="6">
    <source>
        <dbReference type="ARBA" id="ARBA00022692"/>
    </source>
</evidence>
<dbReference type="InterPro" id="IPR036097">
    <property type="entry name" value="HisK_dim/P_sf"/>
</dbReference>
<protein>
    <recommendedName>
        <fullName evidence="3">histidine kinase</fullName>
        <ecNumber evidence="3">2.7.13.3</ecNumber>
    </recommendedName>
</protein>
<evidence type="ECO:0000256" key="1">
    <source>
        <dbReference type="ARBA" id="ARBA00000085"/>
    </source>
</evidence>
<keyword evidence="8 11" id="KW-1133">Transmembrane helix</keyword>
<dbReference type="GO" id="GO:0005886">
    <property type="term" value="C:plasma membrane"/>
    <property type="evidence" value="ECO:0007669"/>
    <property type="project" value="UniProtKB-SubCell"/>
</dbReference>
<evidence type="ECO:0000256" key="9">
    <source>
        <dbReference type="ARBA" id="ARBA00023012"/>
    </source>
</evidence>
<name>A0A846RL66_9MICC</name>
<dbReference type="InterPro" id="IPR005467">
    <property type="entry name" value="His_kinase_dom"/>
</dbReference>
<keyword evidence="4" id="KW-0597">Phosphoprotein</keyword>
<comment type="caution">
    <text evidence="14">The sequence shown here is derived from an EMBL/GenBank/DDBJ whole genome shotgun (WGS) entry which is preliminary data.</text>
</comment>
<organism evidence="14 15">
    <name type="scientific">Arthrobacter pigmenti</name>
    <dbReference type="NCBI Taxonomy" id="271432"/>
    <lineage>
        <taxon>Bacteria</taxon>
        <taxon>Bacillati</taxon>
        <taxon>Actinomycetota</taxon>
        <taxon>Actinomycetes</taxon>
        <taxon>Micrococcales</taxon>
        <taxon>Micrococcaceae</taxon>
        <taxon>Arthrobacter</taxon>
    </lineage>
</organism>
<feature type="domain" description="HAMP" evidence="13">
    <location>
        <begin position="177"/>
        <end position="230"/>
    </location>
</feature>
<feature type="transmembrane region" description="Helical" evidence="11">
    <location>
        <begin position="153"/>
        <end position="176"/>
    </location>
</feature>
<reference evidence="14 15" key="1">
    <citation type="submission" date="2020-03" db="EMBL/GenBank/DDBJ databases">
        <title>Sequencing the genomes of 1000 actinobacteria strains.</title>
        <authorList>
            <person name="Klenk H.-P."/>
        </authorList>
    </citation>
    <scope>NUCLEOTIDE SEQUENCE [LARGE SCALE GENOMIC DNA]</scope>
    <source>
        <strain evidence="14 15">DSM 16403</strain>
    </source>
</reference>
<keyword evidence="9" id="KW-0902">Two-component regulatory system</keyword>
<dbReference type="SUPFAM" id="SSF158472">
    <property type="entry name" value="HAMP domain-like"/>
    <property type="match status" value="1"/>
</dbReference>
<comment type="subcellular location">
    <subcellularLocation>
        <location evidence="2">Cell membrane</location>
    </subcellularLocation>
</comment>
<dbReference type="CDD" id="cd06225">
    <property type="entry name" value="HAMP"/>
    <property type="match status" value="1"/>
</dbReference>
<sequence length="448" mass="48449">MQATDWRTTVGRGAPKTLRARFTLSAALIVGFVLAVCAGIFYLLLQGALFAEVRAAADGDTDDLEARLGSLPAVTETDDDRFFQIISATGEVTASSMSAPGTALDIADTDEGVILRIPEESADFLVTAEDTDDGQTIIVGRTLEDVQETLSTVGGLLAGMVPLLILIVSVVTWLVVGRALAPVERMRREVDEVTSRNLHRRIDDPGRSDEIGRLARTMNRMLERLEQSQRSQRRFISDASHELKSPLASLRQYAEVARSHPDRISADDLSRAVLDEGGRLERLVAGMLVLARADEQSLEVKAREVDLDDLVLAEGRRLRTSTELDLDATEVGAARVLGDGALLAQMVRNLVDNAAQHARSQVRLRLSATESTAVLAVEDDGLGVPVEDRERVFERFARLDESRTRNSGGSGLGLSIVQEIVSAHHGTVQISDSPLGGVCIEVRIPSSA</sequence>
<keyword evidence="7 14" id="KW-0418">Kinase</keyword>
<dbReference type="InterPro" id="IPR003661">
    <property type="entry name" value="HisK_dim/P_dom"/>
</dbReference>
<feature type="transmembrane region" description="Helical" evidence="11">
    <location>
        <begin position="22"/>
        <end position="45"/>
    </location>
</feature>
<dbReference type="PROSITE" id="PS50109">
    <property type="entry name" value="HIS_KIN"/>
    <property type="match status" value="1"/>
</dbReference>
<dbReference type="SMART" id="SM00304">
    <property type="entry name" value="HAMP"/>
    <property type="match status" value="1"/>
</dbReference>
<keyword evidence="10 11" id="KW-0472">Membrane</keyword>
<evidence type="ECO:0000256" key="8">
    <source>
        <dbReference type="ARBA" id="ARBA00022989"/>
    </source>
</evidence>
<dbReference type="PROSITE" id="PS50885">
    <property type="entry name" value="HAMP"/>
    <property type="match status" value="1"/>
</dbReference>
<dbReference type="Pfam" id="PF02518">
    <property type="entry name" value="HATPase_c"/>
    <property type="match status" value="1"/>
</dbReference>
<keyword evidence="15" id="KW-1185">Reference proteome</keyword>
<evidence type="ECO:0000256" key="10">
    <source>
        <dbReference type="ARBA" id="ARBA00023136"/>
    </source>
</evidence>